<evidence type="ECO:0000313" key="6">
    <source>
        <dbReference type="EMBL" id="KAK2068335.1"/>
    </source>
</evidence>
<sequence length="497" mass="55595">MTPTGEEDFDVVIVGAGISGLNAAYRLQTSMPHLRFAILEARDCIGGTWSFWQFPGVRSDSAMSLFGFSWYPWPHTTNMAAAGQIKTYLDEAAASRGIDKLIRFRHRVTASRWRSDEARWTIDVDVSRADGSTEAKTVRAWWLLSCSGYYDYDRPLPAVIPGIARFGGEVVHPQFWHDAVHHAGKRVVVIGSGATAVTLVPALVKTAASVTMLQRSPSYVLSLSGRDRAHDLFQRFLPARWALALNWWLNMVTETLFVYVVTRFPRFGRRLVRALMKQQLPPDVDMDKHFNPTYNPFEQRLCFCPDGNFFEALRKSTCQVVTDHIDTVTETGIRLRSGQFLEADMIVTATGLFMRLMGGVPIYVDDEPVADSVGKRFTWQGCMLEGVPNAGMILGYTAGTWTPGADVRTRMMLKVIRHMCETGSTAATPVLPDAQRARLPRRPALTNSSTYIVDALPRLPLNADVGPWRNGRTWIVDWWHLMVGDVTAGMKFSTAKA</sequence>
<dbReference type="InterPro" id="IPR051820">
    <property type="entry name" value="FAD-binding_MO"/>
</dbReference>
<dbReference type="PANTHER" id="PTHR43872">
    <property type="entry name" value="MONOOXYGENASE, PUTATIVE (AFU_ORTHOLOGUE AFUA_8G02570)-RELATED"/>
    <property type="match status" value="1"/>
</dbReference>
<name>A0AAD9I0H6_9PEZI</name>
<gene>
    <name evidence="6" type="ORF">P8C59_002977</name>
</gene>
<dbReference type="AlphaFoldDB" id="A0AAD9I0H6"/>
<dbReference type="Proteomes" id="UP001217918">
    <property type="component" value="Unassembled WGS sequence"/>
</dbReference>
<keyword evidence="2" id="KW-0285">Flavoprotein</keyword>
<dbReference type="EMBL" id="JAQQPM010000002">
    <property type="protein sequence ID" value="KAK2068335.1"/>
    <property type="molecule type" value="Genomic_DNA"/>
</dbReference>
<dbReference type="GO" id="GO:0050661">
    <property type="term" value="F:NADP binding"/>
    <property type="evidence" value="ECO:0007669"/>
    <property type="project" value="InterPro"/>
</dbReference>
<evidence type="ECO:0000256" key="4">
    <source>
        <dbReference type="ARBA" id="ARBA00023002"/>
    </source>
</evidence>
<accession>A0AAD9I0H6</accession>
<comment type="cofactor">
    <cofactor evidence="1">
        <name>FAD</name>
        <dbReference type="ChEBI" id="CHEBI:57692"/>
    </cofactor>
</comment>
<evidence type="ECO:0000256" key="3">
    <source>
        <dbReference type="ARBA" id="ARBA00022827"/>
    </source>
</evidence>
<organism evidence="6 7">
    <name type="scientific">Phyllachora maydis</name>
    <dbReference type="NCBI Taxonomy" id="1825666"/>
    <lineage>
        <taxon>Eukaryota</taxon>
        <taxon>Fungi</taxon>
        <taxon>Dikarya</taxon>
        <taxon>Ascomycota</taxon>
        <taxon>Pezizomycotina</taxon>
        <taxon>Sordariomycetes</taxon>
        <taxon>Sordariomycetidae</taxon>
        <taxon>Phyllachorales</taxon>
        <taxon>Phyllachoraceae</taxon>
        <taxon>Phyllachora</taxon>
    </lineage>
</organism>
<dbReference type="PRINTS" id="PR00411">
    <property type="entry name" value="PNDRDTASEI"/>
</dbReference>
<dbReference type="InterPro" id="IPR020946">
    <property type="entry name" value="Flavin_mOase-like"/>
</dbReference>
<protein>
    <recommendedName>
        <fullName evidence="8">Monooxygenase</fullName>
    </recommendedName>
</protein>
<evidence type="ECO:0000313" key="7">
    <source>
        <dbReference type="Proteomes" id="UP001217918"/>
    </source>
</evidence>
<dbReference type="GO" id="GO:0004499">
    <property type="term" value="F:N,N-dimethylaniline monooxygenase activity"/>
    <property type="evidence" value="ECO:0007669"/>
    <property type="project" value="InterPro"/>
</dbReference>
<dbReference type="Gene3D" id="3.50.50.60">
    <property type="entry name" value="FAD/NAD(P)-binding domain"/>
    <property type="match status" value="1"/>
</dbReference>
<dbReference type="InterPro" id="IPR036188">
    <property type="entry name" value="FAD/NAD-bd_sf"/>
</dbReference>
<dbReference type="SUPFAM" id="SSF51905">
    <property type="entry name" value="FAD/NAD(P)-binding domain"/>
    <property type="match status" value="1"/>
</dbReference>
<dbReference type="GO" id="GO:0050660">
    <property type="term" value="F:flavin adenine dinucleotide binding"/>
    <property type="evidence" value="ECO:0007669"/>
    <property type="project" value="InterPro"/>
</dbReference>
<reference evidence="6" key="1">
    <citation type="journal article" date="2023" name="Mol. Plant Microbe Interact.">
        <title>Elucidating the Obligate Nature and Biological Capacity of an Invasive Fungal Corn Pathogen.</title>
        <authorList>
            <person name="MacCready J.S."/>
            <person name="Roggenkamp E.M."/>
            <person name="Gdanetz K."/>
            <person name="Chilvers M.I."/>
        </authorList>
    </citation>
    <scope>NUCLEOTIDE SEQUENCE</scope>
    <source>
        <strain evidence="6">PM02</strain>
    </source>
</reference>
<keyword evidence="3" id="KW-0274">FAD</keyword>
<dbReference type="PANTHER" id="PTHR43872:SF1">
    <property type="entry name" value="MONOOXYGENASE, PUTATIVE (AFU_ORTHOLOGUE AFUA_8G02570)-RELATED"/>
    <property type="match status" value="1"/>
</dbReference>
<keyword evidence="7" id="KW-1185">Reference proteome</keyword>
<keyword evidence="5" id="KW-0503">Monooxygenase</keyword>
<proteinExistence type="predicted"/>
<comment type="caution">
    <text evidence="6">The sequence shown here is derived from an EMBL/GenBank/DDBJ whole genome shotgun (WGS) entry which is preliminary data.</text>
</comment>
<evidence type="ECO:0000256" key="2">
    <source>
        <dbReference type="ARBA" id="ARBA00022630"/>
    </source>
</evidence>
<keyword evidence="4" id="KW-0560">Oxidoreductase</keyword>
<evidence type="ECO:0000256" key="5">
    <source>
        <dbReference type="ARBA" id="ARBA00023033"/>
    </source>
</evidence>
<evidence type="ECO:0000256" key="1">
    <source>
        <dbReference type="ARBA" id="ARBA00001974"/>
    </source>
</evidence>
<dbReference type="Pfam" id="PF00743">
    <property type="entry name" value="FMO-like"/>
    <property type="match status" value="1"/>
</dbReference>
<evidence type="ECO:0008006" key="8">
    <source>
        <dbReference type="Google" id="ProtNLM"/>
    </source>
</evidence>